<reference evidence="2 3" key="1">
    <citation type="journal article" date="2018" name="Mol. Biol. Evol.">
        <title>Broad Genomic Sampling Reveals a Smut Pathogenic Ancestry of the Fungal Clade Ustilaginomycotina.</title>
        <authorList>
            <person name="Kijpornyongpan T."/>
            <person name="Mondo S.J."/>
            <person name="Barry K."/>
            <person name="Sandor L."/>
            <person name="Lee J."/>
            <person name="Lipzen A."/>
            <person name="Pangilinan J."/>
            <person name="LaButti K."/>
            <person name="Hainaut M."/>
            <person name="Henrissat B."/>
            <person name="Grigoriev I.V."/>
            <person name="Spatafora J.W."/>
            <person name="Aime M.C."/>
        </authorList>
    </citation>
    <scope>NUCLEOTIDE SEQUENCE [LARGE SCALE GENOMIC DNA]</scope>
    <source>
        <strain evidence="2 3">MCA 4658</strain>
    </source>
</reference>
<dbReference type="EMBL" id="KZ819376">
    <property type="protein sequence ID" value="PWN42786.1"/>
    <property type="molecule type" value="Genomic_DNA"/>
</dbReference>
<accession>A0A316VYS2</accession>
<dbReference type="GeneID" id="37031999"/>
<keyword evidence="1" id="KW-0732">Signal</keyword>
<protein>
    <recommendedName>
        <fullName evidence="4">Lipoprotein</fullName>
    </recommendedName>
</protein>
<feature type="chain" id="PRO_5016343855" description="Lipoprotein" evidence="1">
    <location>
        <begin position="25"/>
        <end position="146"/>
    </location>
</feature>
<dbReference type="Proteomes" id="UP000245783">
    <property type="component" value="Unassembled WGS sequence"/>
</dbReference>
<feature type="signal peptide" evidence="1">
    <location>
        <begin position="1"/>
        <end position="24"/>
    </location>
</feature>
<organism evidence="2 3">
    <name type="scientific">Ceraceosorus guamensis</name>
    <dbReference type="NCBI Taxonomy" id="1522189"/>
    <lineage>
        <taxon>Eukaryota</taxon>
        <taxon>Fungi</taxon>
        <taxon>Dikarya</taxon>
        <taxon>Basidiomycota</taxon>
        <taxon>Ustilaginomycotina</taxon>
        <taxon>Exobasidiomycetes</taxon>
        <taxon>Ceraceosorales</taxon>
        <taxon>Ceraceosoraceae</taxon>
        <taxon>Ceraceosorus</taxon>
    </lineage>
</organism>
<name>A0A316VYS2_9BASI</name>
<gene>
    <name evidence="2" type="ORF">IE81DRAFT_115559</name>
</gene>
<evidence type="ECO:0000256" key="1">
    <source>
        <dbReference type="SAM" id="SignalP"/>
    </source>
</evidence>
<evidence type="ECO:0000313" key="3">
    <source>
        <dbReference type="Proteomes" id="UP000245783"/>
    </source>
</evidence>
<dbReference type="OrthoDB" id="10499125at2759"/>
<proteinExistence type="predicted"/>
<dbReference type="RefSeq" id="XP_025369946.1">
    <property type="nucleotide sequence ID" value="XM_025510129.1"/>
</dbReference>
<evidence type="ECO:0000313" key="2">
    <source>
        <dbReference type="EMBL" id="PWN42786.1"/>
    </source>
</evidence>
<evidence type="ECO:0008006" key="4">
    <source>
        <dbReference type="Google" id="ProtNLM"/>
    </source>
</evidence>
<dbReference type="InParanoid" id="A0A316VYS2"/>
<sequence length="146" mass="14871">MKFSPLKLLAIAVGAVSITAPALGCGAPVSDALPAVKDKFAALAAHMGTMVAGQVDGQNITIKAALEVQAAIQKATDTAGKCTGAILDGDVEVIVGHLSGIHAHVKSTISNFTQAGGVLNVELVVDHMMTIDLHLKVLLKSMHGIS</sequence>
<keyword evidence="3" id="KW-1185">Reference proteome</keyword>
<dbReference type="AlphaFoldDB" id="A0A316VYS2"/>